<keyword evidence="1" id="KW-1133">Transmembrane helix</keyword>
<accession>A0A0F9IPJ1</accession>
<feature type="transmembrane region" description="Helical" evidence="1">
    <location>
        <begin position="167"/>
        <end position="190"/>
    </location>
</feature>
<keyword evidence="1" id="KW-0812">Transmembrane</keyword>
<evidence type="ECO:0000256" key="1">
    <source>
        <dbReference type="SAM" id="Phobius"/>
    </source>
</evidence>
<proteinExistence type="predicted"/>
<feature type="transmembrane region" description="Helical" evidence="1">
    <location>
        <begin position="196"/>
        <end position="222"/>
    </location>
</feature>
<organism evidence="2">
    <name type="scientific">marine sediment metagenome</name>
    <dbReference type="NCBI Taxonomy" id="412755"/>
    <lineage>
        <taxon>unclassified sequences</taxon>
        <taxon>metagenomes</taxon>
        <taxon>ecological metagenomes</taxon>
    </lineage>
</organism>
<feature type="transmembrane region" description="Helical" evidence="1">
    <location>
        <begin position="110"/>
        <end position="130"/>
    </location>
</feature>
<feature type="transmembrane region" description="Helical" evidence="1">
    <location>
        <begin position="53"/>
        <end position="71"/>
    </location>
</feature>
<keyword evidence="1" id="KW-0472">Membrane</keyword>
<feature type="transmembrane region" description="Helical" evidence="1">
    <location>
        <begin position="136"/>
        <end position="155"/>
    </location>
</feature>
<protein>
    <submittedName>
        <fullName evidence="2">Uncharacterized protein</fullName>
    </submittedName>
</protein>
<dbReference type="AlphaFoldDB" id="A0A0F9IPJ1"/>
<evidence type="ECO:0000313" key="2">
    <source>
        <dbReference type="EMBL" id="KKL95670.1"/>
    </source>
</evidence>
<name>A0A0F9IPJ1_9ZZZZ</name>
<reference evidence="2" key="1">
    <citation type="journal article" date="2015" name="Nature">
        <title>Complex archaea that bridge the gap between prokaryotes and eukaryotes.</title>
        <authorList>
            <person name="Spang A."/>
            <person name="Saw J.H."/>
            <person name="Jorgensen S.L."/>
            <person name="Zaremba-Niedzwiedzka K."/>
            <person name="Martijn J."/>
            <person name="Lind A.E."/>
            <person name="van Eijk R."/>
            <person name="Schleper C."/>
            <person name="Guy L."/>
            <person name="Ettema T.J."/>
        </authorList>
    </citation>
    <scope>NUCLEOTIDE SEQUENCE</scope>
</reference>
<comment type="caution">
    <text evidence="2">The sequence shown here is derived from an EMBL/GenBank/DDBJ whole genome shotgun (WGS) entry which is preliminary data.</text>
</comment>
<feature type="transmembrane region" description="Helical" evidence="1">
    <location>
        <begin position="28"/>
        <end position="47"/>
    </location>
</feature>
<dbReference type="EMBL" id="LAZR01018619">
    <property type="protein sequence ID" value="KKL95670.1"/>
    <property type="molecule type" value="Genomic_DNA"/>
</dbReference>
<sequence length="240" mass="26715">MKNTKKLGLLISSKTGESLRPFIKPRDGILRGILIIIFGYWCYWMYISYSGGTLIGFLIFIYSLIVGGISISRARLSNKHVLAHQILNWALPISSKTEEPLKPIIKPRDLLLRGIIVIAMGFLFLGSLSYSGGTLIGFLIFIYSLIGGCVLISRAKLGNNHILAHQIIILISDLFFLIMGFVFSIILWSIPGVPGLLAMVGSIIIILVSTLVSIIHCLYWLVKLEKYKVKIKLLPSPLKM</sequence>
<gene>
    <name evidence="2" type="ORF">LCGC14_1852250</name>
</gene>